<comment type="caution">
    <text evidence="1">The sequence shown here is derived from an EMBL/GenBank/DDBJ whole genome shotgun (WGS) entry which is preliminary data.</text>
</comment>
<dbReference type="AlphaFoldDB" id="A0A7J5TVG9"/>
<organism evidence="1 2">
    <name type="scientific">Rudanella paleaurantiibacter</name>
    <dbReference type="NCBI Taxonomy" id="2614655"/>
    <lineage>
        <taxon>Bacteria</taxon>
        <taxon>Pseudomonadati</taxon>
        <taxon>Bacteroidota</taxon>
        <taxon>Cytophagia</taxon>
        <taxon>Cytophagales</taxon>
        <taxon>Cytophagaceae</taxon>
        <taxon>Rudanella</taxon>
    </lineage>
</organism>
<dbReference type="EMBL" id="WELI01000009">
    <property type="protein sequence ID" value="KAB7728144.1"/>
    <property type="molecule type" value="Genomic_DNA"/>
</dbReference>
<dbReference type="Proteomes" id="UP000488299">
    <property type="component" value="Unassembled WGS sequence"/>
</dbReference>
<keyword evidence="2" id="KW-1185">Reference proteome</keyword>
<protein>
    <submittedName>
        <fullName evidence="1">Uncharacterized protein</fullName>
    </submittedName>
</protein>
<sequence length="160" mass="18603">MEKTRLRIVSNAECKRIQKRIDILEYRKLYGRELTEKERKELSDLSSAVAQWNNYDKFQMHNNPVPTTPRKTYADLTKEQLIELFRILLSLPGPGQPCDYERIEVRDNGDTENVHYVALSDGAHLMRFGVQGGNVWLAGGGRLYNFYDFVDMARFFGCAY</sequence>
<reference evidence="1 2" key="1">
    <citation type="submission" date="2019-10" db="EMBL/GenBank/DDBJ databases">
        <title>Rudanella paleaurantiibacter sp. nov., isolated from sludge.</title>
        <authorList>
            <person name="Xu S.Q."/>
        </authorList>
    </citation>
    <scope>NUCLEOTIDE SEQUENCE [LARGE SCALE GENOMIC DNA]</scope>
    <source>
        <strain evidence="1 2">HX-22-17</strain>
    </source>
</reference>
<name>A0A7J5TVG9_9BACT</name>
<gene>
    <name evidence="1" type="ORF">F5984_20580</name>
</gene>
<evidence type="ECO:0000313" key="2">
    <source>
        <dbReference type="Proteomes" id="UP000488299"/>
    </source>
</evidence>
<evidence type="ECO:0000313" key="1">
    <source>
        <dbReference type="EMBL" id="KAB7728144.1"/>
    </source>
</evidence>
<dbReference type="RefSeq" id="WP_152126090.1">
    <property type="nucleotide sequence ID" value="NZ_WELI01000009.1"/>
</dbReference>
<proteinExistence type="predicted"/>
<accession>A0A7J5TVG9</accession>